<comment type="caution">
    <text evidence="4">The sequence shown here is derived from an EMBL/GenBank/DDBJ whole genome shotgun (WGS) entry which is preliminary data.</text>
</comment>
<dbReference type="EMBL" id="JANURM010000002">
    <property type="protein sequence ID" value="MDL0088206.1"/>
    <property type="molecule type" value="Genomic_DNA"/>
</dbReference>
<name>A0ABT7HMR0_9BACT</name>
<keyword evidence="1 2" id="KW-0732">Signal</keyword>
<reference evidence="4" key="1">
    <citation type="submission" date="2022-08" db="EMBL/GenBank/DDBJ databases">
        <authorList>
            <person name="Wang H."/>
        </authorList>
    </citation>
    <scope>NUCLEOTIDE SEQUENCE</scope>
    <source>
        <strain evidence="4">PS10</strain>
    </source>
</reference>
<accession>A0ABT7HMR0</accession>
<dbReference type="SUPFAM" id="SSF56925">
    <property type="entry name" value="OMPA-like"/>
    <property type="match status" value="1"/>
</dbReference>
<feature type="chain" id="PRO_5046744185" evidence="2">
    <location>
        <begin position="20"/>
        <end position="189"/>
    </location>
</feature>
<dbReference type="Gene3D" id="2.40.160.20">
    <property type="match status" value="1"/>
</dbReference>
<feature type="signal peptide" evidence="2">
    <location>
        <begin position="1"/>
        <end position="19"/>
    </location>
</feature>
<evidence type="ECO:0000313" key="4">
    <source>
        <dbReference type="EMBL" id="MDL0088206.1"/>
    </source>
</evidence>
<dbReference type="InterPro" id="IPR011250">
    <property type="entry name" value="OMP/PagP_B-barrel"/>
</dbReference>
<protein>
    <submittedName>
        <fullName evidence="4">Outer membrane beta-barrel protein</fullName>
    </submittedName>
</protein>
<proteinExistence type="predicted"/>
<feature type="domain" description="Outer membrane protein beta-barrel" evidence="3">
    <location>
        <begin position="8"/>
        <end position="189"/>
    </location>
</feature>
<organism evidence="4 5">
    <name type="scientific">Campylobacter gastrosuis</name>
    <dbReference type="NCBI Taxonomy" id="2974576"/>
    <lineage>
        <taxon>Bacteria</taxon>
        <taxon>Pseudomonadati</taxon>
        <taxon>Campylobacterota</taxon>
        <taxon>Epsilonproteobacteria</taxon>
        <taxon>Campylobacterales</taxon>
        <taxon>Campylobacteraceae</taxon>
        <taxon>Campylobacter</taxon>
    </lineage>
</organism>
<sequence>MKKELCLLAASAIFVCANAAESGAFVGFEADYSFNTQLDDKAGRDDEKFKGKNLGLGVKGGYDFGVARIYGALSQDSKAKDKGINWRTTKLYTGADWTPEFSSGVRGVLGGFLGYAYIKDTNPKYSNSGGGGFMYGAKVGLLFDIDTHNSFEMGYKCNIAKFGVDDGEEVNFDLTQKQHSVYAGYNYKF</sequence>
<evidence type="ECO:0000313" key="5">
    <source>
        <dbReference type="Proteomes" id="UP001173801"/>
    </source>
</evidence>
<keyword evidence="5" id="KW-1185">Reference proteome</keyword>
<gene>
    <name evidence="4" type="ORF">NYG85_02290</name>
</gene>
<dbReference type="InterPro" id="IPR027385">
    <property type="entry name" value="Beta-barrel_OMP"/>
</dbReference>
<reference evidence="4" key="2">
    <citation type="journal article" date="2023" name="Microorganisms">
        <title>Isolation and Genomic Characteristics of Cat-Borne Campylobacter felis sp. nov. and Sheep-Borne Campylobacter ovis sp. nov.</title>
        <authorList>
            <person name="Wang H."/>
            <person name="Li Y."/>
            <person name="Gu Y."/>
            <person name="Zhou G."/>
            <person name="Chen X."/>
            <person name="Zhang X."/>
            <person name="Shao Z."/>
            <person name="Zhang J."/>
            <person name="Zhang M."/>
        </authorList>
    </citation>
    <scope>NUCLEOTIDE SEQUENCE</scope>
    <source>
        <strain evidence="4">PS10</strain>
    </source>
</reference>
<dbReference type="Pfam" id="PF13505">
    <property type="entry name" value="OMP_b-brl"/>
    <property type="match status" value="1"/>
</dbReference>
<evidence type="ECO:0000256" key="1">
    <source>
        <dbReference type="ARBA" id="ARBA00022729"/>
    </source>
</evidence>
<evidence type="ECO:0000259" key="3">
    <source>
        <dbReference type="Pfam" id="PF13505"/>
    </source>
</evidence>
<evidence type="ECO:0000256" key="2">
    <source>
        <dbReference type="SAM" id="SignalP"/>
    </source>
</evidence>
<dbReference type="RefSeq" id="WP_284936860.1">
    <property type="nucleotide sequence ID" value="NZ_JANURM010000002.1"/>
</dbReference>
<dbReference type="Proteomes" id="UP001173801">
    <property type="component" value="Unassembled WGS sequence"/>
</dbReference>